<dbReference type="InterPro" id="IPR008952">
    <property type="entry name" value="Tetraspanin_EC2_sf"/>
</dbReference>
<evidence type="ECO:0000256" key="1">
    <source>
        <dbReference type="ARBA" id="ARBA00004141"/>
    </source>
</evidence>
<name>A0A6J2VG78_CHACN</name>
<dbReference type="CTD" id="951"/>
<dbReference type="InterPro" id="IPR045860">
    <property type="entry name" value="Snake_toxin-like_sf"/>
</dbReference>
<dbReference type="AlphaFoldDB" id="A0A6J2VG78"/>
<dbReference type="OrthoDB" id="438211at2759"/>
<dbReference type="Proteomes" id="UP000504632">
    <property type="component" value="Chromosome 5"/>
</dbReference>
<keyword evidence="7" id="KW-1185">Reference proteome</keyword>
<comment type="subcellular location">
    <subcellularLocation>
        <location evidence="1">Membrane</location>
        <topology evidence="1">Multi-pass membrane protein</topology>
    </subcellularLocation>
</comment>
<dbReference type="PROSITE" id="PS00421">
    <property type="entry name" value="TM4_1"/>
    <property type="match status" value="1"/>
</dbReference>
<feature type="transmembrane region" description="Helical" evidence="6">
    <location>
        <begin position="12"/>
        <end position="37"/>
    </location>
</feature>
<feature type="transmembrane region" description="Helical" evidence="6">
    <location>
        <begin position="90"/>
        <end position="110"/>
    </location>
</feature>
<sequence length="363" mass="40955">MASECCVNLTKYLLFLFNLVFFILGLVMLSMGLWILFAETRFFGEYLTELSFMSLSLLSYLLLIGGSVTMSLAFFGCLGSLKEVKCMLGVYFLLLTCLLAAQIVGGVLLFTQKSVFEDTLKQHVTQLIKQSGKNESAYESFERTMEFIQEKSQCCGWDESSEWEKTPCSCYYNSYNSTLNVTNTQPCACDSDFTQCQVFDRGCGEVIKDWVKGNMWSIIGVIIGTAVIEGLQWVFLLTFCCLKRKPRLCCPVKTRDSHVQLSRSLSAWFCAVVLWRIIHVKNRFLTSAALALRCNHCVNINQENPSCDTVEERECGMNFNNCARITMHPPAYGEVRKCATDTECAAKVPSLVEKHCCNTDLCN</sequence>
<evidence type="ECO:0000256" key="6">
    <source>
        <dbReference type="SAM" id="Phobius"/>
    </source>
</evidence>
<dbReference type="GO" id="GO:0005886">
    <property type="term" value="C:plasma membrane"/>
    <property type="evidence" value="ECO:0007669"/>
    <property type="project" value="TreeGrafter"/>
</dbReference>
<dbReference type="PANTHER" id="PTHR19282:SF44">
    <property type="entry name" value="CD82 ANTIGEN"/>
    <property type="match status" value="1"/>
</dbReference>
<reference evidence="8" key="1">
    <citation type="submission" date="2025-08" db="UniProtKB">
        <authorList>
            <consortium name="RefSeq"/>
        </authorList>
    </citation>
    <scope>IDENTIFICATION</scope>
</reference>
<feature type="transmembrane region" description="Helical" evidence="6">
    <location>
        <begin position="215"/>
        <end position="240"/>
    </location>
</feature>
<dbReference type="CDD" id="cd03127">
    <property type="entry name" value="tetraspanin_LEL"/>
    <property type="match status" value="1"/>
</dbReference>
<dbReference type="Pfam" id="PF00335">
    <property type="entry name" value="Tetraspanin"/>
    <property type="match status" value="1"/>
</dbReference>
<keyword evidence="5 6" id="KW-0472">Membrane</keyword>
<protein>
    <submittedName>
        <fullName evidence="8">Leukocyte antigen CD37</fullName>
    </submittedName>
</protein>
<dbReference type="InParanoid" id="A0A6J2VG78"/>
<evidence type="ECO:0000256" key="4">
    <source>
        <dbReference type="ARBA" id="ARBA00022989"/>
    </source>
</evidence>
<keyword evidence="4 6" id="KW-1133">Transmembrane helix</keyword>
<proteinExistence type="inferred from homology"/>
<dbReference type="SUPFAM" id="SSF48652">
    <property type="entry name" value="Tetraspanin"/>
    <property type="match status" value="1"/>
</dbReference>
<accession>A0A6J2VG78</accession>
<gene>
    <name evidence="8" type="primary">cd37</name>
</gene>
<dbReference type="GeneID" id="115812683"/>
<dbReference type="PRINTS" id="PR00259">
    <property type="entry name" value="TMFOUR"/>
</dbReference>
<evidence type="ECO:0000256" key="2">
    <source>
        <dbReference type="ARBA" id="ARBA00006840"/>
    </source>
</evidence>
<evidence type="ECO:0000256" key="3">
    <source>
        <dbReference type="ARBA" id="ARBA00022692"/>
    </source>
</evidence>
<dbReference type="SUPFAM" id="SSF57302">
    <property type="entry name" value="Snake toxin-like"/>
    <property type="match status" value="1"/>
</dbReference>
<keyword evidence="3 6" id="KW-0812">Transmembrane</keyword>
<organism evidence="7 8">
    <name type="scientific">Chanos chanos</name>
    <name type="common">Milkfish</name>
    <name type="synonym">Mugil chanos</name>
    <dbReference type="NCBI Taxonomy" id="29144"/>
    <lineage>
        <taxon>Eukaryota</taxon>
        <taxon>Metazoa</taxon>
        <taxon>Chordata</taxon>
        <taxon>Craniata</taxon>
        <taxon>Vertebrata</taxon>
        <taxon>Euteleostomi</taxon>
        <taxon>Actinopterygii</taxon>
        <taxon>Neopterygii</taxon>
        <taxon>Teleostei</taxon>
        <taxon>Ostariophysi</taxon>
        <taxon>Gonorynchiformes</taxon>
        <taxon>Chanidae</taxon>
        <taxon>Chanos</taxon>
    </lineage>
</organism>
<evidence type="ECO:0000313" key="7">
    <source>
        <dbReference type="Proteomes" id="UP000504632"/>
    </source>
</evidence>
<dbReference type="PANTHER" id="PTHR19282">
    <property type="entry name" value="TETRASPANIN"/>
    <property type="match status" value="1"/>
</dbReference>
<evidence type="ECO:0000313" key="8">
    <source>
        <dbReference type="RefSeq" id="XP_030631029.1"/>
    </source>
</evidence>
<evidence type="ECO:0000256" key="5">
    <source>
        <dbReference type="ARBA" id="ARBA00023136"/>
    </source>
</evidence>
<comment type="similarity">
    <text evidence="2">Belongs to the tetraspanin (TM4SF) family.</text>
</comment>
<dbReference type="Gene3D" id="1.10.1450.10">
    <property type="entry name" value="Tetraspanin"/>
    <property type="match status" value="1"/>
</dbReference>
<dbReference type="InterPro" id="IPR018503">
    <property type="entry name" value="Tetraspanin_CS"/>
</dbReference>
<dbReference type="RefSeq" id="XP_030631029.1">
    <property type="nucleotide sequence ID" value="XM_030775169.1"/>
</dbReference>
<feature type="transmembrane region" description="Helical" evidence="6">
    <location>
        <begin position="57"/>
        <end position="78"/>
    </location>
</feature>
<dbReference type="InterPro" id="IPR018499">
    <property type="entry name" value="Tetraspanin/Peripherin"/>
</dbReference>